<gene>
    <name evidence="1" type="ORF">Tci_864972</name>
</gene>
<keyword evidence="1" id="KW-0695">RNA-directed DNA polymerase</keyword>
<proteinExistence type="predicted"/>
<dbReference type="Gene3D" id="2.40.70.10">
    <property type="entry name" value="Acid Proteases"/>
    <property type="match status" value="1"/>
</dbReference>
<dbReference type="InterPro" id="IPR021109">
    <property type="entry name" value="Peptidase_aspartic_dom_sf"/>
</dbReference>
<keyword evidence="1" id="KW-0548">Nucleotidyltransferase</keyword>
<comment type="caution">
    <text evidence="1">The sequence shown here is derived from an EMBL/GenBank/DDBJ whole genome shotgun (WGS) entry which is preliminary data.</text>
</comment>
<organism evidence="1">
    <name type="scientific">Tanacetum cinerariifolium</name>
    <name type="common">Dalmatian daisy</name>
    <name type="synonym">Chrysanthemum cinerariifolium</name>
    <dbReference type="NCBI Taxonomy" id="118510"/>
    <lineage>
        <taxon>Eukaryota</taxon>
        <taxon>Viridiplantae</taxon>
        <taxon>Streptophyta</taxon>
        <taxon>Embryophyta</taxon>
        <taxon>Tracheophyta</taxon>
        <taxon>Spermatophyta</taxon>
        <taxon>Magnoliopsida</taxon>
        <taxon>eudicotyledons</taxon>
        <taxon>Gunneridae</taxon>
        <taxon>Pentapetalae</taxon>
        <taxon>asterids</taxon>
        <taxon>campanulids</taxon>
        <taxon>Asterales</taxon>
        <taxon>Asteraceae</taxon>
        <taxon>Asteroideae</taxon>
        <taxon>Anthemideae</taxon>
        <taxon>Anthemidinae</taxon>
        <taxon>Tanacetum</taxon>
    </lineage>
</organism>
<dbReference type="PANTHER" id="PTHR33067">
    <property type="entry name" value="RNA-DIRECTED DNA POLYMERASE-RELATED"/>
    <property type="match status" value="1"/>
</dbReference>
<name>A0A699S6D0_TANCI</name>
<sequence>MTLELADRSITRPKGVIEDVFFKVRKFHFPTDFVLVDFKANLRVPLILGRSFLRTVRALIEVYGEEITLRDVLDFQYNPKSSSPTLVSDAANFENDSSKVSIVKSSSPTLTLFGESDFFLEEIEDFLNDDSILTGIENSMYDPEGDILFLEKFLNEDPFQ</sequence>
<reference evidence="1" key="1">
    <citation type="journal article" date="2019" name="Sci. Rep.">
        <title>Draft genome of Tanacetum cinerariifolium, the natural source of mosquito coil.</title>
        <authorList>
            <person name="Yamashiro T."/>
            <person name="Shiraishi A."/>
            <person name="Satake H."/>
            <person name="Nakayama K."/>
        </authorList>
    </citation>
    <scope>NUCLEOTIDE SEQUENCE</scope>
</reference>
<keyword evidence="1" id="KW-0808">Transferase</keyword>
<dbReference type="GO" id="GO:0003964">
    <property type="term" value="F:RNA-directed DNA polymerase activity"/>
    <property type="evidence" value="ECO:0007669"/>
    <property type="project" value="UniProtKB-KW"/>
</dbReference>
<dbReference type="AlphaFoldDB" id="A0A699S6D0"/>
<feature type="non-terminal residue" evidence="1">
    <location>
        <position position="160"/>
    </location>
</feature>
<dbReference type="PANTHER" id="PTHR33067:SF9">
    <property type="entry name" value="RNA-DIRECTED DNA POLYMERASE"/>
    <property type="match status" value="1"/>
</dbReference>
<accession>A0A699S6D0</accession>
<dbReference type="EMBL" id="BKCJ011140655">
    <property type="protein sequence ID" value="GFC93002.1"/>
    <property type="molecule type" value="Genomic_DNA"/>
</dbReference>
<evidence type="ECO:0000313" key="1">
    <source>
        <dbReference type="EMBL" id="GFC93002.1"/>
    </source>
</evidence>
<protein>
    <submittedName>
        <fullName evidence="1">Reverse transcriptase domain-containing protein</fullName>
    </submittedName>
</protein>